<comment type="caution">
    <text evidence="1">The sequence shown here is derived from an EMBL/GenBank/DDBJ whole genome shotgun (WGS) entry which is preliminary data.</text>
</comment>
<name>T1BNC2_9ZZZZ</name>
<dbReference type="EMBL" id="AUZX01004708">
    <property type="protein sequence ID" value="EQD70078.1"/>
    <property type="molecule type" value="Genomic_DNA"/>
</dbReference>
<reference evidence="1" key="2">
    <citation type="journal article" date="2014" name="ISME J.">
        <title>Microbial stratification in low pH oxic and suboxic macroscopic growths along an acid mine drainage.</title>
        <authorList>
            <person name="Mendez-Garcia C."/>
            <person name="Mesa V."/>
            <person name="Sprenger R.R."/>
            <person name="Richter M."/>
            <person name="Diez M.S."/>
            <person name="Solano J."/>
            <person name="Bargiela R."/>
            <person name="Golyshina O.V."/>
            <person name="Manteca A."/>
            <person name="Ramos J.L."/>
            <person name="Gallego J.R."/>
            <person name="Llorente I."/>
            <person name="Martins Dos Santos V.A."/>
            <person name="Jensen O.N."/>
            <person name="Pelaez A.I."/>
            <person name="Sanchez J."/>
            <person name="Ferrer M."/>
        </authorList>
    </citation>
    <scope>NUCLEOTIDE SEQUENCE</scope>
</reference>
<gene>
    <name evidence="1" type="ORF">B1A_06491</name>
</gene>
<protein>
    <submittedName>
        <fullName evidence="1">Uncharacterized protein</fullName>
    </submittedName>
</protein>
<organism evidence="1">
    <name type="scientific">mine drainage metagenome</name>
    <dbReference type="NCBI Taxonomy" id="410659"/>
    <lineage>
        <taxon>unclassified sequences</taxon>
        <taxon>metagenomes</taxon>
        <taxon>ecological metagenomes</taxon>
    </lineage>
</organism>
<dbReference type="AlphaFoldDB" id="T1BNC2"/>
<proteinExistence type="predicted"/>
<evidence type="ECO:0000313" key="1">
    <source>
        <dbReference type="EMBL" id="EQD70078.1"/>
    </source>
</evidence>
<sequence>IHIGGFIPWDKKYTKYPGAGGKHGGVATEWEYAYIVSCFNGYMDADALGLVPWPMRRCISITRSNSAIRKSFPQSRTFNSGN</sequence>
<reference evidence="1" key="1">
    <citation type="submission" date="2013-08" db="EMBL/GenBank/DDBJ databases">
        <authorList>
            <person name="Mendez C."/>
            <person name="Richter M."/>
            <person name="Ferrer M."/>
            <person name="Sanchez J."/>
        </authorList>
    </citation>
    <scope>NUCLEOTIDE SEQUENCE</scope>
</reference>
<accession>T1BNC2</accession>
<feature type="non-terminal residue" evidence="1">
    <location>
        <position position="1"/>
    </location>
</feature>